<evidence type="ECO:0000313" key="3">
    <source>
        <dbReference type="EMBL" id="GAA0852433.1"/>
    </source>
</evidence>
<comment type="caution">
    <text evidence="3">The sequence shown here is derived from an EMBL/GenBank/DDBJ whole genome shotgun (WGS) entry which is preliminary data.</text>
</comment>
<dbReference type="InterPro" id="IPR012675">
    <property type="entry name" value="Beta-grasp_dom_sf"/>
</dbReference>
<feature type="domain" description="2Fe-2S ferredoxin-type" evidence="2">
    <location>
        <begin position="6"/>
        <end position="90"/>
    </location>
</feature>
<keyword evidence="4" id="KW-1185">Reference proteome</keyword>
<dbReference type="Gene3D" id="3.10.20.30">
    <property type="match status" value="1"/>
</dbReference>
<sequence length="90" mass="10149">MTETANSFVITVGDHEDIVFTDQKNILSCLEQHNIESHYHCREGFCGACRTKLLSGQVNYTTDPLAYIDDDEFLPCCSVPNSNISIKVEY</sequence>
<dbReference type="EMBL" id="BAAAFD010000001">
    <property type="protein sequence ID" value="GAA0852433.1"/>
    <property type="molecule type" value="Genomic_DNA"/>
</dbReference>
<keyword evidence="1" id="KW-0830">Ubiquinone</keyword>
<dbReference type="CDD" id="cd00207">
    <property type="entry name" value="fer2"/>
    <property type="match status" value="1"/>
</dbReference>
<proteinExistence type="predicted"/>
<name>A0ABN1LCD5_9ALTE</name>
<dbReference type="InterPro" id="IPR036010">
    <property type="entry name" value="2Fe-2S_ferredoxin-like_sf"/>
</dbReference>
<dbReference type="RefSeq" id="WP_343855774.1">
    <property type="nucleotide sequence ID" value="NZ_BAAAFD010000001.1"/>
</dbReference>
<protein>
    <recommendedName>
        <fullName evidence="2">2Fe-2S ferredoxin-type domain-containing protein</fullName>
    </recommendedName>
</protein>
<accession>A0ABN1LCD5</accession>
<reference evidence="3 4" key="1">
    <citation type="journal article" date="2019" name="Int. J. Syst. Evol. Microbiol.">
        <title>The Global Catalogue of Microorganisms (GCM) 10K type strain sequencing project: providing services to taxonomists for standard genome sequencing and annotation.</title>
        <authorList>
            <consortium name="The Broad Institute Genomics Platform"/>
            <consortium name="The Broad Institute Genome Sequencing Center for Infectious Disease"/>
            <person name="Wu L."/>
            <person name="Ma J."/>
        </authorList>
    </citation>
    <scope>NUCLEOTIDE SEQUENCE [LARGE SCALE GENOMIC DNA]</scope>
    <source>
        <strain evidence="3 4">JCM 15896</strain>
    </source>
</reference>
<dbReference type="PROSITE" id="PS51085">
    <property type="entry name" value="2FE2S_FER_2"/>
    <property type="match status" value="1"/>
</dbReference>
<dbReference type="PROSITE" id="PS00197">
    <property type="entry name" value="2FE2S_FER_1"/>
    <property type="match status" value="1"/>
</dbReference>
<dbReference type="Proteomes" id="UP001500359">
    <property type="component" value="Unassembled WGS sequence"/>
</dbReference>
<dbReference type="InterPro" id="IPR001041">
    <property type="entry name" value="2Fe-2S_ferredoxin-type"/>
</dbReference>
<dbReference type="SUPFAM" id="SSF54292">
    <property type="entry name" value="2Fe-2S ferredoxin-like"/>
    <property type="match status" value="1"/>
</dbReference>
<evidence type="ECO:0000259" key="2">
    <source>
        <dbReference type="PROSITE" id="PS51085"/>
    </source>
</evidence>
<evidence type="ECO:0000256" key="1">
    <source>
        <dbReference type="ARBA" id="ARBA00023075"/>
    </source>
</evidence>
<organism evidence="3 4">
    <name type="scientific">Aliiglaciecola litoralis</name>
    <dbReference type="NCBI Taxonomy" id="582857"/>
    <lineage>
        <taxon>Bacteria</taxon>
        <taxon>Pseudomonadati</taxon>
        <taxon>Pseudomonadota</taxon>
        <taxon>Gammaproteobacteria</taxon>
        <taxon>Alteromonadales</taxon>
        <taxon>Alteromonadaceae</taxon>
        <taxon>Aliiglaciecola</taxon>
    </lineage>
</organism>
<dbReference type="InterPro" id="IPR006058">
    <property type="entry name" value="2Fe2S_fd_BS"/>
</dbReference>
<evidence type="ECO:0000313" key="4">
    <source>
        <dbReference type="Proteomes" id="UP001500359"/>
    </source>
</evidence>
<dbReference type="NCBIfam" id="NF007985">
    <property type="entry name" value="PRK10713.1"/>
    <property type="match status" value="1"/>
</dbReference>
<dbReference type="Pfam" id="PF00111">
    <property type="entry name" value="Fer2"/>
    <property type="match status" value="1"/>
</dbReference>
<gene>
    <name evidence="3" type="ORF">GCM10009114_02290</name>
</gene>